<comment type="caution">
    <text evidence="2">The sequence shown here is derived from an EMBL/GenBank/DDBJ whole genome shotgun (WGS) entry which is preliminary data.</text>
</comment>
<dbReference type="EMBL" id="BNCQ01000016">
    <property type="protein sequence ID" value="GIM04369.1"/>
    <property type="molecule type" value="Genomic_DNA"/>
</dbReference>
<evidence type="ECO:0000256" key="1">
    <source>
        <dbReference type="SAM" id="MobiDB-lite"/>
    </source>
</evidence>
<feature type="non-terminal residue" evidence="2">
    <location>
        <position position="1"/>
    </location>
</feature>
<feature type="compositionally biased region" description="Basic residues" evidence="1">
    <location>
        <begin position="81"/>
        <end position="92"/>
    </location>
</feature>
<sequence length="194" mass="21793">GGGFNAFHWWPWRLFRRLTPEQPVSVWPPGLGPGATASRPSVDRPPYPPPLRGVHLPAGAHLGQPAPPLPHSHSHSDMAPQHHHYHNHHHYPHSQAPWHAGGPVDPQDLEQLRHQQPLIHDPDRNHTRSMSAPRVTNQWLRPPPAHHIQQQVEAQHNAVGSAPLDAPNAVQGGLGDTRSRLRRWQQRLRGTVRT</sequence>
<feature type="compositionally biased region" description="Polar residues" evidence="1">
    <location>
        <begin position="128"/>
        <end position="139"/>
    </location>
</feature>
<evidence type="ECO:0000313" key="3">
    <source>
        <dbReference type="Proteomes" id="UP000722791"/>
    </source>
</evidence>
<feature type="region of interest" description="Disordered" evidence="1">
    <location>
        <begin position="29"/>
        <end position="141"/>
    </location>
</feature>
<dbReference type="Proteomes" id="UP000722791">
    <property type="component" value="Unassembled WGS sequence"/>
</dbReference>
<protein>
    <submittedName>
        <fullName evidence="2">Uncharacterized protein</fullName>
    </submittedName>
</protein>
<name>A0A8J4GCU9_9CHLO</name>
<evidence type="ECO:0000313" key="2">
    <source>
        <dbReference type="EMBL" id="GIM04369.1"/>
    </source>
</evidence>
<feature type="non-terminal residue" evidence="2">
    <location>
        <position position="194"/>
    </location>
</feature>
<proteinExistence type="predicted"/>
<dbReference type="AlphaFoldDB" id="A0A8J4GCU9"/>
<reference evidence="2" key="1">
    <citation type="journal article" date="2021" name="Proc. Natl. Acad. Sci. U.S.A.">
        <title>Three genomes in the algal genus Volvox reveal the fate of a haploid sex-determining region after a transition to homothallism.</title>
        <authorList>
            <person name="Yamamoto K."/>
            <person name="Hamaji T."/>
            <person name="Kawai-Toyooka H."/>
            <person name="Matsuzaki R."/>
            <person name="Takahashi F."/>
            <person name="Nishimura Y."/>
            <person name="Kawachi M."/>
            <person name="Noguchi H."/>
            <person name="Minakuchi Y."/>
            <person name="Umen J.G."/>
            <person name="Toyoda A."/>
            <person name="Nozaki H."/>
        </authorList>
    </citation>
    <scope>NUCLEOTIDE SEQUENCE</scope>
    <source>
        <strain evidence="2">NIES-3785</strain>
    </source>
</reference>
<gene>
    <name evidence="2" type="ORF">Vretimale_8913</name>
</gene>
<accession>A0A8J4GCU9</accession>
<organism evidence="2 3">
    <name type="scientific">Volvox reticuliferus</name>
    <dbReference type="NCBI Taxonomy" id="1737510"/>
    <lineage>
        <taxon>Eukaryota</taxon>
        <taxon>Viridiplantae</taxon>
        <taxon>Chlorophyta</taxon>
        <taxon>core chlorophytes</taxon>
        <taxon>Chlorophyceae</taxon>
        <taxon>CS clade</taxon>
        <taxon>Chlamydomonadales</taxon>
        <taxon>Volvocaceae</taxon>
        <taxon>Volvox</taxon>
    </lineage>
</organism>